<dbReference type="STRING" id="1194083.BN12_430002"/>
<dbReference type="PANTHER" id="PTHR10465:SF0">
    <property type="entry name" value="SARCALUMENIN"/>
    <property type="match status" value="1"/>
</dbReference>
<evidence type="ECO:0000256" key="3">
    <source>
        <dbReference type="ARBA" id="ARBA00022801"/>
    </source>
</evidence>
<evidence type="ECO:0000256" key="4">
    <source>
        <dbReference type="ARBA" id="ARBA00023134"/>
    </source>
</evidence>
<comment type="caution">
    <text evidence="8">The sequence shown here is derived from an EMBL/GenBank/DDBJ whole genome shotgun (WGS) entry which is preliminary data.</text>
</comment>
<accession>A0A077M2U6</accession>
<dbReference type="GO" id="GO:0005525">
    <property type="term" value="F:GTP binding"/>
    <property type="evidence" value="ECO:0007669"/>
    <property type="project" value="UniProtKB-KW"/>
</dbReference>
<dbReference type="InterPro" id="IPR027417">
    <property type="entry name" value="P-loop_NTPase"/>
</dbReference>
<reference evidence="8 9" key="1">
    <citation type="journal article" date="2013" name="ISME J.">
        <title>A metabolic model for members of the genus Tetrasphaera involved in enhanced biological phosphorus removal.</title>
        <authorList>
            <person name="Kristiansen R."/>
            <person name="Nguyen H.T.T."/>
            <person name="Saunders A.M."/>
            <person name="Nielsen J.L."/>
            <person name="Wimmer R."/>
            <person name="Le V.Q."/>
            <person name="McIlroy S.J."/>
            <person name="Petrovski S."/>
            <person name="Seviour R.J."/>
            <person name="Calteau A."/>
            <person name="Nielsen K.L."/>
            <person name="Nielsen P.H."/>
        </authorList>
    </citation>
    <scope>NUCLEOTIDE SEQUENCE [LARGE SCALE GENOMIC DNA]</scope>
    <source>
        <strain evidence="8 9">T1-X7</strain>
    </source>
</reference>
<evidence type="ECO:0000313" key="9">
    <source>
        <dbReference type="Proteomes" id="UP000035721"/>
    </source>
</evidence>
<dbReference type="CDD" id="cd09912">
    <property type="entry name" value="DLP_2"/>
    <property type="match status" value="1"/>
</dbReference>
<dbReference type="EMBL" id="CAJB01000368">
    <property type="protein sequence ID" value="CCH79412.1"/>
    <property type="molecule type" value="Genomic_DNA"/>
</dbReference>
<dbReference type="AlphaFoldDB" id="A0A077M2U6"/>
<feature type="domain" description="Dynamin N-terminal" evidence="7">
    <location>
        <begin position="84"/>
        <end position="244"/>
    </location>
</feature>
<keyword evidence="4" id="KW-0342">GTP-binding</keyword>
<evidence type="ECO:0000256" key="1">
    <source>
        <dbReference type="ARBA" id="ARBA00004370"/>
    </source>
</evidence>
<dbReference type="InterPro" id="IPR027094">
    <property type="entry name" value="Mitofusin_fam"/>
</dbReference>
<dbReference type="Proteomes" id="UP000035721">
    <property type="component" value="Unassembled WGS sequence"/>
</dbReference>
<organism evidence="8 9">
    <name type="scientific">Nostocoides japonicum T1-X7</name>
    <dbReference type="NCBI Taxonomy" id="1194083"/>
    <lineage>
        <taxon>Bacteria</taxon>
        <taxon>Bacillati</taxon>
        <taxon>Actinomycetota</taxon>
        <taxon>Actinomycetes</taxon>
        <taxon>Micrococcales</taxon>
        <taxon>Intrasporangiaceae</taxon>
        <taxon>Nostocoides</taxon>
    </lineage>
</organism>
<dbReference type="RefSeq" id="WP_162233063.1">
    <property type="nucleotide sequence ID" value="NZ_HF570958.1"/>
</dbReference>
<dbReference type="SUPFAM" id="SSF52540">
    <property type="entry name" value="P-loop containing nucleoside triphosphate hydrolases"/>
    <property type="match status" value="1"/>
</dbReference>
<keyword evidence="3" id="KW-0378">Hydrolase</keyword>
<dbReference type="PANTHER" id="PTHR10465">
    <property type="entry name" value="TRANSMEMBRANE GTPASE FZO1"/>
    <property type="match status" value="1"/>
</dbReference>
<dbReference type="Gene3D" id="3.40.50.300">
    <property type="entry name" value="P-loop containing nucleotide triphosphate hydrolases"/>
    <property type="match status" value="1"/>
</dbReference>
<evidence type="ECO:0000256" key="5">
    <source>
        <dbReference type="ARBA" id="ARBA00023136"/>
    </source>
</evidence>
<evidence type="ECO:0000259" key="7">
    <source>
        <dbReference type="Pfam" id="PF00350"/>
    </source>
</evidence>
<keyword evidence="5" id="KW-0472">Membrane</keyword>
<dbReference type="Pfam" id="PF00350">
    <property type="entry name" value="Dynamin_N"/>
    <property type="match status" value="1"/>
</dbReference>
<protein>
    <recommendedName>
        <fullName evidence="7">Dynamin N-terminal domain-containing protein</fullName>
    </recommendedName>
</protein>
<feature type="compositionally biased region" description="Polar residues" evidence="6">
    <location>
        <begin position="38"/>
        <end position="47"/>
    </location>
</feature>
<dbReference type="GO" id="GO:0016020">
    <property type="term" value="C:membrane"/>
    <property type="evidence" value="ECO:0007669"/>
    <property type="project" value="UniProtKB-SubCell"/>
</dbReference>
<dbReference type="InterPro" id="IPR045063">
    <property type="entry name" value="Dynamin_N"/>
</dbReference>
<keyword evidence="2" id="KW-0547">Nucleotide-binding</keyword>
<proteinExistence type="predicted"/>
<evidence type="ECO:0000256" key="6">
    <source>
        <dbReference type="SAM" id="MobiDB-lite"/>
    </source>
</evidence>
<sequence length="613" mass="65976">MSASANPLSPRDSANPLSPRDSANPLSVRDSANPVSPRDSTNPLSLRDSTLPRLLDVLAPIAGPARAGEVEDLRRRWSDARLRVLLVGEAKRGKSTLGNALLGRAVLPTGVTPVTAIATEVVPVEGDEEWVDVVGQDGTSTSAPLDRLADLVTEQGNPANVRRVAHVRVHARTALGDLGVVLVDTPGVGSALAHNTEAADEAYRRMDAALFVLTADPPASASELELLDRVRAASVRTFVVLNKVDRLDPQERAEAAGYVRQLVGENHVFECSARQALAAERSGTSCGADGFANLSSAVHAYLRDRAATDLEASLRAAACRIAESALDDALVEGAVLAADDEAARTAVAAFRGRIGALDVRAQEAAGRVAWVLSTLRREVDASAHEQVRSLAARGRAVVEDELERIGSERVDDIDRLVRDALRDVVGHAVHEWQAERLSLVHERLETVATRESSALDEACRDIRDAASRLLRVELSRREIPLQAPSTRRVVLDFSEDVGWRPPLTGIARRTLPTAVARRRLARELLAEAPRLADKHVGRARSAVQAELDRLARAYATTMATAYADAGARFRALVDDATRSAHSQEISVTERRATVDDRRRALVGVLERLRPSAG</sequence>
<name>A0A077M2U6_9MICO</name>
<comment type="subcellular location">
    <subcellularLocation>
        <location evidence="1">Membrane</location>
    </subcellularLocation>
</comment>
<gene>
    <name evidence="8" type="ORF">BN12_430002</name>
</gene>
<feature type="region of interest" description="Disordered" evidence="6">
    <location>
        <begin position="1"/>
        <end position="47"/>
    </location>
</feature>
<evidence type="ECO:0000256" key="2">
    <source>
        <dbReference type="ARBA" id="ARBA00022741"/>
    </source>
</evidence>
<evidence type="ECO:0000313" key="8">
    <source>
        <dbReference type="EMBL" id="CCH79412.1"/>
    </source>
</evidence>
<dbReference type="GO" id="GO:0003924">
    <property type="term" value="F:GTPase activity"/>
    <property type="evidence" value="ECO:0007669"/>
    <property type="project" value="InterPro"/>
</dbReference>
<keyword evidence="9" id="KW-1185">Reference proteome</keyword>